<gene>
    <name evidence="9" type="primary">afsR_1</name>
    <name evidence="9" type="ORF">GCM10010246_00470</name>
</gene>
<dbReference type="CDD" id="cd15831">
    <property type="entry name" value="BTAD"/>
    <property type="match status" value="1"/>
</dbReference>
<evidence type="ECO:0000256" key="2">
    <source>
        <dbReference type="ARBA" id="ARBA00023012"/>
    </source>
</evidence>
<keyword evidence="4 6" id="KW-0238">DNA-binding</keyword>
<dbReference type="Pfam" id="PF13424">
    <property type="entry name" value="TPR_12"/>
    <property type="match status" value="2"/>
</dbReference>
<dbReference type="InterPro" id="IPR011990">
    <property type="entry name" value="TPR-like_helical_dom_sf"/>
</dbReference>
<dbReference type="InterPro" id="IPR016032">
    <property type="entry name" value="Sig_transdc_resp-reg_C-effctor"/>
</dbReference>
<dbReference type="Gene3D" id="1.10.10.10">
    <property type="entry name" value="Winged helix-like DNA-binding domain superfamily/Winged helix DNA-binding domain"/>
    <property type="match status" value="1"/>
</dbReference>
<evidence type="ECO:0000259" key="8">
    <source>
        <dbReference type="PROSITE" id="PS51755"/>
    </source>
</evidence>
<dbReference type="InterPro" id="IPR027417">
    <property type="entry name" value="P-loop_NTPase"/>
</dbReference>
<feature type="compositionally biased region" description="Pro residues" evidence="7">
    <location>
        <begin position="276"/>
        <end position="290"/>
    </location>
</feature>
<evidence type="ECO:0000256" key="5">
    <source>
        <dbReference type="ARBA" id="ARBA00023163"/>
    </source>
</evidence>
<dbReference type="PROSITE" id="PS51755">
    <property type="entry name" value="OMPR_PHOB"/>
    <property type="match status" value="1"/>
</dbReference>
<dbReference type="Pfam" id="PF13191">
    <property type="entry name" value="AAA_16"/>
    <property type="match status" value="1"/>
</dbReference>
<sequence length="961" mass="104233">MRFGLLGPLTVHDGAAVRPIGSPKGRALLGALLLRPNRAVPLDTLEAVLWGESPPATASASLHNHVARLRRVLAEDGEPRLRAVPGGYLLTVGAGELDSELFTERLDRARAGRLRQDWAAVGKETAQALELWRGAPLANLPDPALSHPEVRPQIQQLQEARLQALEWRFDAELRLGRHGGLAPELARLAEEHPLSEVFHRQLMLVLHRTDRQAEALAVFRRLRRTLIDELGIEPGPAVQQTHQEILTARQVSLSVPHPATAPSATAPSDTATGTPLAPPRTPRGPRPRPAQLPADTVDFAGREAELERLSAMLRPDPETPVPRVVVVSGMAGVGKTALAVHVAHRLRDQFPDGQLHADLRGFGAGDARSPHDLLARFLTDLGMREKALPEHPDDRAARFRSALDGRRLLVLLDNARDAAQLTPLLPGSGGCAVLITSRHTLADLPGAGRLRLEPLDAEGQRLLLTSLCGSRRARDEPEAVARILDACGGLPLALRLAGAQLANRPGWPLAALARRLDSSRGRLRALSAGGVAVQDAFAMSYVALRDSPLPAEAERARGFRMLGLWSGHTLAAESAAALLGRPVEEAHDLLEALVDAHLLQTPSPGQYTFHDLLGEYALERAAAEESRETRVAARLRLLVWYTAAVAEADAVLTPQSHPLPPPQAGTGAGTEAVAPPPPAFAGAEQALRWCVRELPALSEAIRLAARYARPDLAWRMAAGLFGYAQRFWWTREWERCMRLALRCAEEHHDLVGQGWLHSRTGTAHGSAHRLELCLDHLHLALTCFEKADDVTGQASSYAGLAEAHRRLGRLGETLSCGERAVELYRRAGDTRSVATVLSSMGDALMEAGEPAGAEQRYREALELWRAHDVLDGMATALTRIGDALRALNRPAEAFRTLEEALRIRLRLGERGGTAETLETIALTHSHFGDQLAAREHWERSLTMGRKLRLPARAAGAARPGL</sequence>
<dbReference type="SMART" id="SM01043">
    <property type="entry name" value="BTAD"/>
    <property type="match status" value="1"/>
</dbReference>
<keyword evidence="2" id="KW-0902">Two-component regulatory system</keyword>
<dbReference type="EMBL" id="BAAASD010000001">
    <property type="protein sequence ID" value="GAA2323729.1"/>
    <property type="molecule type" value="Genomic_DNA"/>
</dbReference>
<evidence type="ECO:0000256" key="4">
    <source>
        <dbReference type="ARBA" id="ARBA00023125"/>
    </source>
</evidence>
<feature type="region of interest" description="Disordered" evidence="7">
    <location>
        <begin position="257"/>
        <end position="294"/>
    </location>
</feature>
<dbReference type="PRINTS" id="PR00364">
    <property type="entry name" value="DISEASERSIST"/>
</dbReference>
<organism evidence="9 10">
    <name type="scientific">Streptomyces cuspidosporus</name>
    <dbReference type="NCBI Taxonomy" id="66882"/>
    <lineage>
        <taxon>Bacteria</taxon>
        <taxon>Bacillati</taxon>
        <taxon>Actinomycetota</taxon>
        <taxon>Actinomycetes</taxon>
        <taxon>Kitasatosporales</taxon>
        <taxon>Streptomycetaceae</taxon>
        <taxon>Streptomyces</taxon>
    </lineage>
</organism>
<dbReference type="SUPFAM" id="SSF46894">
    <property type="entry name" value="C-terminal effector domain of the bipartite response regulators"/>
    <property type="match status" value="1"/>
</dbReference>
<feature type="DNA-binding region" description="OmpR/PhoB-type" evidence="6">
    <location>
        <begin position="1"/>
        <end position="92"/>
    </location>
</feature>
<dbReference type="SUPFAM" id="SSF52540">
    <property type="entry name" value="P-loop containing nucleoside triphosphate hydrolases"/>
    <property type="match status" value="1"/>
</dbReference>
<reference evidence="9 10" key="1">
    <citation type="journal article" date="2019" name="Int. J. Syst. Evol. Microbiol.">
        <title>The Global Catalogue of Microorganisms (GCM) 10K type strain sequencing project: providing services to taxonomists for standard genome sequencing and annotation.</title>
        <authorList>
            <consortium name="The Broad Institute Genomics Platform"/>
            <consortium name="The Broad Institute Genome Sequencing Center for Infectious Disease"/>
            <person name="Wu L."/>
            <person name="Ma J."/>
        </authorList>
    </citation>
    <scope>NUCLEOTIDE SEQUENCE [LARGE SCALE GENOMIC DNA]</scope>
    <source>
        <strain evidence="9 10">JCM 4316</strain>
    </source>
</reference>
<dbReference type="PANTHER" id="PTHR35807:SF1">
    <property type="entry name" value="TRANSCRIPTIONAL REGULATOR REDD"/>
    <property type="match status" value="1"/>
</dbReference>
<evidence type="ECO:0000313" key="10">
    <source>
        <dbReference type="Proteomes" id="UP001500253"/>
    </source>
</evidence>
<keyword evidence="3" id="KW-0805">Transcription regulation</keyword>
<feature type="compositionally biased region" description="Low complexity" evidence="7">
    <location>
        <begin position="257"/>
        <end position="275"/>
    </location>
</feature>
<dbReference type="Proteomes" id="UP001500253">
    <property type="component" value="Unassembled WGS sequence"/>
</dbReference>
<comment type="caution">
    <text evidence="9">The sequence shown here is derived from an EMBL/GenBank/DDBJ whole genome shotgun (WGS) entry which is preliminary data.</text>
</comment>
<accession>A0ABN3F8S1</accession>
<feature type="domain" description="OmpR/PhoB-type" evidence="8">
    <location>
        <begin position="1"/>
        <end position="92"/>
    </location>
</feature>
<dbReference type="SMART" id="SM00862">
    <property type="entry name" value="Trans_reg_C"/>
    <property type="match status" value="1"/>
</dbReference>
<evidence type="ECO:0000256" key="7">
    <source>
        <dbReference type="SAM" id="MobiDB-lite"/>
    </source>
</evidence>
<dbReference type="SUPFAM" id="SSF48452">
    <property type="entry name" value="TPR-like"/>
    <property type="match status" value="2"/>
</dbReference>
<dbReference type="InterPro" id="IPR005158">
    <property type="entry name" value="BTAD"/>
</dbReference>
<dbReference type="InterPro" id="IPR019734">
    <property type="entry name" value="TPR_rpt"/>
</dbReference>
<evidence type="ECO:0000313" key="9">
    <source>
        <dbReference type="EMBL" id="GAA2323729.1"/>
    </source>
</evidence>
<dbReference type="InterPro" id="IPR036388">
    <property type="entry name" value="WH-like_DNA-bd_sf"/>
</dbReference>
<proteinExistence type="inferred from homology"/>
<evidence type="ECO:0000256" key="3">
    <source>
        <dbReference type="ARBA" id="ARBA00023015"/>
    </source>
</evidence>
<dbReference type="SMART" id="SM00028">
    <property type="entry name" value="TPR"/>
    <property type="match status" value="5"/>
</dbReference>
<keyword evidence="10" id="KW-1185">Reference proteome</keyword>
<protein>
    <submittedName>
        <fullName evidence="9">Transcriptional regulator AfsR</fullName>
    </submittedName>
</protein>
<dbReference type="InterPro" id="IPR001867">
    <property type="entry name" value="OmpR/PhoB-type_DNA-bd"/>
</dbReference>
<dbReference type="Pfam" id="PF00486">
    <property type="entry name" value="Trans_reg_C"/>
    <property type="match status" value="1"/>
</dbReference>
<dbReference type="Gene3D" id="3.40.50.300">
    <property type="entry name" value="P-loop containing nucleotide triphosphate hydrolases"/>
    <property type="match status" value="1"/>
</dbReference>
<dbReference type="InterPro" id="IPR041664">
    <property type="entry name" value="AAA_16"/>
</dbReference>
<evidence type="ECO:0000256" key="1">
    <source>
        <dbReference type="ARBA" id="ARBA00005820"/>
    </source>
</evidence>
<keyword evidence="5" id="KW-0804">Transcription</keyword>
<dbReference type="Gene3D" id="1.25.40.10">
    <property type="entry name" value="Tetratricopeptide repeat domain"/>
    <property type="match status" value="2"/>
</dbReference>
<evidence type="ECO:0000256" key="6">
    <source>
        <dbReference type="PROSITE-ProRule" id="PRU01091"/>
    </source>
</evidence>
<dbReference type="InterPro" id="IPR051677">
    <property type="entry name" value="AfsR-DnrI-RedD_regulator"/>
</dbReference>
<dbReference type="RefSeq" id="WP_346172434.1">
    <property type="nucleotide sequence ID" value="NZ_BAAASD010000001.1"/>
</dbReference>
<dbReference type="Pfam" id="PF03704">
    <property type="entry name" value="BTAD"/>
    <property type="match status" value="1"/>
</dbReference>
<dbReference type="PANTHER" id="PTHR35807">
    <property type="entry name" value="TRANSCRIPTIONAL REGULATOR REDD-RELATED"/>
    <property type="match status" value="1"/>
</dbReference>
<comment type="similarity">
    <text evidence="1">Belongs to the AfsR/DnrI/RedD regulatory family.</text>
</comment>
<name>A0ABN3F8S1_9ACTN</name>